<accession>A0A292Q3V5</accession>
<reference evidence="2" key="1">
    <citation type="submission" date="2015-10" db="EMBL/GenBank/DDBJ databases">
        <authorList>
            <person name="Regsiter A."/>
            <person name="william w."/>
        </authorList>
    </citation>
    <scope>NUCLEOTIDE SEQUENCE</scope>
    <source>
        <strain evidence="2">Montdore</strain>
    </source>
</reference>
<dbReference type="Pfam" id="PF25000">
    <property type="entry name" value="DUF7779"/>
    <property type="match status" value="1"/>
</dbReference>
<evidence type="ECO:0000313" key="2">
    <source>
        <dbReference type="EMBL" id="CUS13413.1"/>
    </source>
</evidence>
<dbReference type="Proteomes" id="UP001412239">
    <property type="component" value="Unassembled WGS sequence"/>
</dbReference>
<dbReference type="AlphaFoldDB" id="A0A292Q3V5"/>
<evidence type="ECO:0000313" key="3">
    <source>
        <dbReference type="Proteomes" id="UP001412239"/>
    </source>
</evidence>
<dbReference type="InterPro" id="IPR056681">
    <property type="entry name" value="DUF7779"/>
</dbReference>
<evidence type="ECO:0000259" key="1">
    <source>
        <dbReference type="Pfam" id="PF25000"/>
    </source>
</evidence>
<proteinExistence type="predicted"/>
<gene>
    <name evidence="2" type="ORF">GSTUAT00002512001</name>
</gene>
<organism evidence="2 3">
    <name type="scientific">Tuber aestivum</name>
    <name type="common">summer truffle</name>
    <dbReference type="NCBI Taxonomy" id="59557"/>
    <lineage>
        <taxon>Eukaryota</taxon>
        <taxon>Fungi</taxon>
        <taxon>Dikarya</taxon>
        <taxon>Ascomycota</taxon>
        <taxon>Pezizomycotina</taxon>
        <taxon>Pezizomycetes</taxon>
        <taxon>Pezizales</taxon>
        <taxon>Tuberaceae</taxon>
        <taxon>Tuber</taxon>
    </lineage>
</organism>
<keyword evidence="3" id="KW-1185">Reference proteome</keyword>
<dbReference type="EMBL" id="LN890973">
    <property type="protein sequence ID" value="CUS13413.1"/>
    <property type="molecule type" value="Genomic_DNA"/>
</dbReference>
<feature type="domain" description="DUF7779" evidence="1">
    <location>
        <begin position="110"/>
        <end position="185"/>
    </location>
</feature>
<protein>
    <recommendedName>
        <fullName evidence="1">DUF7779 domain-containing protein</fullName>
    </recommendedName>
</protein>
<sequence>MEPEEALELFSKRFDSWHSLGEEEKEDVSRILDSMDHLPLAVASSAAFMAENGTSPSVYWTIFQENDKRTKELLAEQFYDIQREVDTTESILGTYFITFDRITEQMPLMVKLLALLASLDRQNIPEELLTHSGLEGMDDSLKFCQAIGKLLRFSLVTEAKDEGTTFYEIHRLVQFSIQAYLSVEQANEGRTAGLQAISRLFPVYEDKRQNI</sequence>
<name>A0A292Q3V5_9PEZI</name>